<feature type="domain" description="Glycosyl transferase family 1" evidence="2">
    <location>
        <begin position="190"/>
        <end position="342"/>
    </location>
</feature>
<keyword evidence="1" id="KW-0808">Transferase</keyword>
<feature type="domain" description="Glycosyltransferase subfamily 4-like N-terminal" evidence="3">
    <location>
        <begin position="17"/>
        <end position="169"/>
    </location>
</feature>
<sequence length="378" mass="43094">MMIAIDGYEANVPERVGIGRYAYEILRYLYLLHDTHHTYRIYLPNSPLSDMPPETPWWQYRILQPKKLWTLFRLPFALASDRPKADVIFSPTHYIPRFTRLRRVMSIMDVSYLHYPELFKPDDLYQLTHWTAYSAAHAARIFTISEFSKGAIIKAYGVPSEKVVVTYPGLTNHKSKITMIKQDIARKYNLSDHYILSVGTLQPRKNFVRLTEAFSLFLRENKQKSVDMDLVIVGKKGWLYEEILAAPARFGVADRVKFLDYVPDEDLSVLYKEALCLALPSLYEGFGLPVLESMAMGCPVVVSQVSSLPEIAGEAGIYVDPKSTQSIANGLLVAVRERDLRQGKDRIARGLAQAKKFTWERAAKETLNILLNVGRANA</sequence>
<dbReference type="Proteomes" id="UP000176409">
    <property type="component" value="Unassembled WGS sequence"/>
</dbReference>
<reference evidence="4 5" key="1">
    <citation type="journal article" date="2016" name="Nat. Commun.">
        <title>Thousands of microbial genomes shed light on interconnected biogeochemical processes in an aquifer system.</title>
        <authorList>
            <person name="Anantharaman K."/>
            <person name="Brown C.T."/>
            <person name="Hug L.A."/>
            <person name="Sharon I."/>
            <person name="Castelle C.J."/>
            <person name="Probst A.J."/>
            <person name="Thomas B.C."/>
            <person name="Singh A."/>
            <person name="Wilkins M.J."/>
            <person name="Karaoz U."/>
            <person name="Brodie E.L."/>
            <person name="Williams K.H."/>
            <person name="Hubbard S.S."/>
            <person name="Banfield J.F."/>
        </authorList>
    </citation>
    <scope>NUCLEOTIDE SEQUENCE [LARGE SCALE GENOMIC DNA]</scope>
</reference>
<dbReference type="InterPro" id="IPR028098">
    <property type="entry name" value="Glyco_trans_4-like_N"/>
</dbReference>
<accession>A0A1F6AWL6</accession>
<dbReference type="STRING" id="1798396.A2973_00550"/>
<evidence type="ECO:0008006" key="6">
    <source>
        <dbReference type="Google" id="ProtNLM"/>
    </source>
</evidence>
<comment type="caution">
    <text evidence="4">The sequence shown here is derived from an EMBL/GenBank/DDBJ whole genome shotgun (WGS) entry which is preliminary data.</text>
</comment>
<dbReference type="Pfam" id="PF00534">
    <property type="entry name" value="Glycos_transf_1"/>
    <property type="match status" value="1"/>
</dbReference>
<dbReference type="FunFam" id="3.40.50.2000:FF:000119">
    <property type="entry name" value="Glycosyl transferase group 1"/>
    <property type="match status" value="1"/>
</dbReference>
<dbReference type="AlphaFoldDB" id="A0A1F6AWL6"/>
<dbReference type="PANTHER" id="PTHR46401:SF2">
    <property type="entry name" value="GLYCOSYLTRANSFERASE WBBK-RELATED"/>
    <property type="match status" value="1"/>
</dbReference>
<organism evidence="4 5">
    <name type="scientific">Candidatus Gottesmanbacteria bacterium RIFCSPLOWO2_01_FULL_49_10</name>
    <dbReference type="NCBI Taxonomy" id="1798396"/>
    <lineage>
        <taxon>Bacteria</taxon>
        <taxon>Candidatus Gottesmaniibacteriota</taxon>
    </lineage>
</organism>
<evidence type="ECO:0000313" key="5">
    <source>
        <dbReference type="Proteomes" id="UP000176409"/>
    </source>
</evidence>
<evidence type="ECO:0000259" key="2">
    <source>
        <dbReference type="Pfam" id="PF00534"/>
    </source>
</evidence>
<gene>
    <name evidence="4" type="ORF">A2973_00550</name>
</gene>
<dbReference type="GO" id="GO:0009103">
    <property type="term" value="P:lipopolysaccharide biosynthetic process"/>
    <property type="evidence" value="ECO:0007669"/>
    <property type="project" value="TreeGrafter"/>
</dbReference>
<evidence type="ECO:0000256" key="1">
    <source>
        <dbReference type="ARBA" id="ARBA00022679"/>
    </source>
</evidence>
<dbReference type="CDD" id="cd03809">
    <property type="entry name" value="GT4_MtfB-like"/>
    <property type="match status" value="1"/>
</dbReference>
<dbReference type="EMBL" id="MFJZ01000058">
    <property type="protein sequence ID" value="OGG29079.1"/>
    <property type="molecule type" value="Genomic_DNA"/>
</dbReference>
<name>A0A1F6AWL6_9BACT</name>
<proteinExistence type="predicted"/>
<protein>
    <recommendedName>
        <fullName evidence="6">Glycosyl transferase family 1 domain-containing protein</fullName>
    </recommendedName>
</protein>
<dbReference type="PANTHER" id="PTHR46401">
    <property type="entry name" value="GLYCOSYLTRANSFERASE WBBK-RELATED"/>
    <property type="match status" value="1"/>
</dbReference>
<dbReference type="GO" id="GO:0016757">
    <property type="term" value="F:glycosyltransferase activity"/>
    <property type="evidence" value="ECO:0007669"/>
    <property type="project" value="InterPro"/>
</dbReference>
<evidence type="ECO:0000313" key="4">
    <source>
        <dbReference type="EMBL" id="OGG29079.1"/>
    </source>
</evidence>
<evidence type="ECO:0000259" key="3">
    <source>
        <dbReference type="Pfam" id="PF13439"/>
    </source>
</evidence>
<dbReference type="SUPFAM" id="SSF53756">
    <property type="entry name" value="UDP-Glycosyltransferase/glycogen phosphorylase"/>
    <property type="match status" value="1"/>
</dbReference>
<dbReference type="InterPro" id="IPR001296">
    <property type="entry name" value="Glyco_trans_1"/>
</dbReference>
<dbReference type="Gene3D" id="3.40.50.2000">
    <property type="entry name" value="Glycogen Phosphorylase B"/>
    <property type="match status" value="2"/>
</dbReference>
<dbReference type="Pfam" id="PF13439">
    <property type="entry name" value="Glyco_transf_4"/>
    <property type="match status" value="1"/>
</dbReference>